<keyword evidence="3" id="KW-1185">Reference proteome</keyword>
<gene>
    <name evidence="2" type="ORF">BGL_1c08080</name>
</gene>
<name>A0A0B6RJ82_BURPL</name>
<dbReference type="Pfam" id="PF02627">
    <property type="entry name" value="CMD"/>
    <property type="match status" value="1"/>
</dbReference>
<evidence type="ECO:0000259" key="1">
    <source>
        <dbReference type="Pfam" id="PF02627"/>
    </source>
</evidence>
<reference evidence="3" key="1">
    <citation type="submission" date="2011-03" db="EMBL/GenBank/DDBJ databases">
        <authorList>
            <person name="Voget S."/>
            <person name="Streit W.R."/>
            <person name="Jaeger K.E."/>
            <person name="Daniel R."/>
        </authorList>
    </citation>
    <scope>NUCLEOTIDE SEQUENCE [LARGE SCALE GENOMIC DNA]</scope>
    <source>
        <strain evidence="3">PG1</strain>
    </source>
</reference>
<reference evidence="2 3" key="2">
    <citation type="journal article" date="2016" name="Appl. Microbiol. Biotechnol.">
        <title>Mutations improving production and secretion of extracellular lipase by Burkholderia glumae PG1.</title>
        <authorList>
            <person name="Knapp A."/>
            <person name="Voget S."/>
            <person name="Gao R."/>
            <person name="Zaburannyi N."/>
            <person name="Krysciak D."/>
            <person name="Breuer M."/>
            <person name="Hauer B."/>
            <person name="Streit W.R."/>
            <person name="Muller R."/>
            <person name="Daniel R."/>
            <person name="Jaeger K.E."/>
        </authorList>
    </citation>
    <scope>NUCLEOTIDE SEQUENCE [LARGE SCALE GENOMIC DNA]</scope>
    <source>
        <strain evidence="2 3">PG1</strain>
    </source>
</reference>
<dbReference type="AlphaFoldDB" id="A0A0B6RJ82"/>
<dbReference type="SUPFAM" id="SSF69118">
    <property type="entry name" value="AhpD-like"/>
    <property type="match status" value="2"/>
</dbReference>
<dbReference type="GO" id="GO:0051920">
    <property type="term" value="F:peroxiredoxin activity"/>
    <property type="evidence" value="ECO:0007669"/>
    <property type="project" value="InterPro"/>
</dbReference>
<dbReference type="NCBIfam" id="TIGR00778">
    <property type="entry name" value="ahpD_dom"/>
    <property type="match status" value="1"/>
</dbReference>
<dbReference type="HOGENOM" id="CLU_1281016_0_0_4"/>
<proteinExistence type="predicted"/>
<dbReference type="RefSeq" id="WP_052498255.1">
    <property type="nucleotide sequence ID" value="NZ_CP002580.1"/>
</dbReference>
<organism evidence="2 3">
    <name type="scientific">Burkholderia plantarii</name>
    <dbReference type="NCBI Taxonomy" id="41899"/>
    <lineage>
        <taxon>Bacteria</taxon>
        <taxon>Pseudomonadati</taxon>
        <taxon>Pseudomonadota</taxon>
        <taxon>Betaproteobacteria</taxon>
        <taxon>Burkholderiales</taxon>
        <taxon>Burkholderiaceae</taxon>
        <taxon>Burkholderia</taxon>
    </lineage>
</organism>
<dbReference type="OrthoDB" id="1683318at2"/>
<accession>A0A0B6RJ82</accession>
<protein>
    <submittedName>
        <fullName evidence="2">Alkylhydroperoxidase AhpD-like protein</fullName>
    </submittedName>
</protein>
<feature type="domain" description="Carboxymuconolactone decarboxylase-like" evidence="1">
    <location>
        <begin position="25"/>
        <end position="98"/>
    </location>
</feature>
<evidence type="ECO:0000313" key="2">
    <source>
        <dbReference type="EMBL" id="AJK45342.1"/>
    </source>
</evidence>
<dbReference type="InterPro" id="IPR003779">
    <property type="entry name" value="CMD-like"/>
</dbReference>
<sequence>MSGTRTHDEQARILGALERQHGGPKAFRGLSSASVWRSGTLAEKDKHLVAVAIAQVTRCAFCIEHHSIAARRSGASEPEAVAVSYVSAALEAFGEARVSVADGRLAVEDEAAVRDTELARQRLRFAQAVFDTEVLAPGLVWVVAAAAAYAQANEARRRVFHEVALAAGQAGEALDEAYAIAVVIRAGAVYAHVLHVVDAFRD</sequence>
<keyword evidence="2" id="KW-0560">Oxidoreductase</keyword>
<dbReference type="Proteomes" id="UP000031838">
    <property type="component" value="Chromosome 1"/>
</dbReference>
<dbReference type="KEGG" id="bgp:BGL_1c08080"/>
<evidence type="ECO:0000313" key="3">
    <source>
        <dbReference type="Proteomes" id="UP000031838"/>
    </source>
</evidence>
<keyword evidence="2" id="KW-0575">Peroxidase</keyword>
<dbReference type="Gene3D" id="1.20.1290.10">
    <property type="entry name" value="AhpD-like"/>
    <property type="match status" value="1"/>
</dbReference>
<dbReference type="EMBL" id="CP002580">
    <property type="protein sequence ID" value="AJK45342.1"/>
    <property type="molecule type" value="Genomic_DNA"/>
</dbReference>
<dbReference type="InterPro" id="IPR029032">
    <property type="entry name" value="AhpD-like"/>
</dbReference>
<dbReference type="InterPro" id="IPR004675">
    <property type="entry name" value="AhpD_core"/>
</dbReference>